<dbReference type="Proteomes" id="UP000530571">
    <property type="component" value="Unassembled WGS sequence"/>
</dbReference>
<reference evidence="1 2" key="1">
    <citation type="submission" date="2020-08" db="EMBL/GenBank/DDBJ databases">
        <title>Genomic Encyclopedia of Type Strains, Phase IV (KMG-IV): sequencing the most valuable type-strain genomes for metagenomic binning, comparative biology and taxonomic classification.</title>
        <authorList>
            <person name="Goeker M."/>
        </authorList>
    </citation>
    <scope>NUCLEOTIDE SEQUENCE [LARGE SCALE GENOMIC DNA]</scope>
    <source>
        <strain evidence="1 2">DSM 28101</strain>
    </source>
</reference>
<organism evidence="1 2">
    <name type="scientific">Martelella radicis</name>
    <dbReference type="NCBI Taxonomy" id="1397476"/>
    <lineage>
        <taxon>Bacteria</taxon>
        <taxon>Pseudomonadati</taxon>
        <taxon>Pseudomonadota</taxon>
        <taxon>Alphaproteobacteria</taxon>
        <taxon>Hyphomicrobiales</taxon>
        <taxon>Aurantimonadaceae</taxon>
        <taxon>Martelella</taxon>
    </lineage>
</organism>
<evidence type="ECO:0000313" key="1">
    <source>
        <dbReference type="EMBL" id="MBB4120693.1"/>
    </source>
</evidence>
<sequence>MTSSEGVAAQKVAGVQWIRSAETASSNSVLT</sequence>
<comment type="caution">
    <text evidence="1">The sequence shown here is derived from an EMBL/GenBank/DDBJ whole genome shotgun (WGS) entry which is preliminary data.</text>
</comment>
<protein>
    <submittedName>
        <fullName evidence="1">Uncharacterized protein</fullName>
    </submittedName>
</protein>
<gene>
    <name evidence="1" type="ORF">GGR30_000588</name>
</gene>
<dbReference type="EMBL" id="JACIDZ010000001">
    <property type="protein sequence ID" value="MBB4120693.1"/>
    <property type="molecule type" value="Genomic_DNA"/>
</dbReference>
<evidence type="ECO:0000313" key="2">
    <source>
        <dbReference type="Proteomes" id="UP000530571"/>
    </source>
</evidence>
<keyword evidence="2" id="KW-1185">Reference proteome</keyword>
<proteinExistence type="predicted"/>
<accession>A0A7W6KG84</accession>
<dbReference type="AlphaFoldDB" id="A0A7W6KG84"/>
<name>A0A7W6KG84_9HYPH</name>